<evidence type="ECO:0000256" key="10">
    <source>
        <dbReference type="SAM" id="MobiDB-lite"/>
    </source>
</evidence>
<dbReference type="InterPro" id="IPR029063">
    <property type="entry name" value="SAM-dependent_MTases_sf"/>
</dbReference>
<feature type="compositionally biased region" description="Polar residues" evidence="10">
    <location>
        <begin position="2516"/>
        <end position="2537"/>
    </location>
</feature>
<evidence type="ECO:0000313" key="15">
    <source>
        <dbReference type="Proteomes" id="UP000234254"/>
    </source>
</evidence>
<dbReference type="InterPro" id="IPR018201">
    <property type="entry name" value="Ketoacyl_synth_AS"/>
</dbReference>
<feature type="region of interest" description="C-terminal hotdog fold" evidence="9">
    <location>
        <begin position="1094"/>
        <end position="1246"/>
    </location>
</feature>
<feature type="region of interest" description="Disordered" evidence="10">
    <location>
        <begin position="2504"/>
        <end position="2570"/>
    </location>
</feature>
<evidence type="ECO:0000256" key="3">
    <source>
        <dbReference type="ARBA" id="ARBA00022598"/>
    </source>
</evidence>
<sequence length="3977" mass="435647">MSSSCPEPIAIVGSGCRFPGGANSPSALWKLLHHPRDVCEEIPADRFDTTAFYHADGSHHGTTNVQHAYLLQEDLKQFDAGFFNISPNEAESIDPQQRLLLETVYEALEAGGHTLEALRGSDTAVYVGTMGVDYNDTLLRDLNTIPTYFATGTNRAIVSNRVSYFFDWHGPSMTIDTACSSSLIAVHQAVQALRTGESRAAVACGTQVILGPEVFIFESKMKMLSPTGRSRMWDSNADGYARGEGVAAVVLKRLSDAIADGDHIECLIRGTGANQDGYSNGITVPSTEAQAALIRQTYTRAGLDPENPLHRPQFFEAHGTGTKAGDPKEAAAIHQSFGQRAPGDPPLYVGSVKTVIGHTEGAAGLAGLLKASGMVKNQTIPPNLLFQQLNPSIEPFYKGLKVPTTQLPWPELPEGVPRRVSINSFGFGGSNAHAILEEYKPAESALVVHQAPSTPFTPFVFSAVSDGSLANQLQAYSEYLKESPTVDPLNLAHTLQSRRSQLPVRAAFSAATVEQLTSKIDDKLAQLEGSPGATIGIRPSNKQVSPHVLGVFTGQGAQWAAMGACLIRSSDFVRERVLDLQKSLATLPLADRPEWNLEEEMLAGADTSRIAEAALSQPLCTAIQIVLMDLLKAAGITLDAVVGHSSGEIAAAYAAGFFSARDAIRIAYYRGVYAKLAGNPITSQKGSMLAVGTSLEDAQDLTRLSAFKGRLAVAAHNSSASVTLSGDADAVVLAKKVFDEEKKFARLLKVDTAYHSPHMLPCGDPYINALNSCGIKVNKPQSGSPSWFSSVTASNEAMEPEDMLRDTYWCENMTNTVLFYDAVKNAVASDSQLAVAIEIGPHPALKGPAMQNIAEVQPNPLPYTGLLSRGKDDVEAFSDALGYLWTNLSGYRIDLRTLETTLSGNASKPTLLTGLPSYQWNHNRAYWHESRRSKKMRSRTQPFHEILGVLSPDSTPRDMRWTNVLKVSEIPWLDGHQLQTQTVFPAAAYVAMALEAVRSLASDKSIRSLELLDLTIPRAITFEEDGNSGVETLTTLTGITTTKDATTAEFSCYSSPASAIDQEMEPMATGSVKVVFGPSDAATLSPGSLDEYNMSAIDADSFYSSLGNLGYGYYGPFRGMSSLKRRLNKSSVMVDTYNYTDVDTSSYVVHPTMLDVAFQAAMLAYSAPDDERLWSLHVPTSIRRIRVNPELCFSLPTSGTRVPVHAALDDCESFHASIDILGPDGQNSMIQVEDLTIKPFAPAMEKDDRHLFSKIKFDIASPDGAAVTRGIRPSTQESELAAVCERLSYYYVRKWKAEISDADWKNGQPHHLMLRDFVYHTSDTVVNGTHPCIKKEWSDDTKEDIEELTSGYADAIDVKLLTAVGENIPAAVRGETTILEHMLPNNMLDDFYKKGLGFERYNSFLAGTMKQVVHRYPHAKILEIGAGTGGATKSVLDSIGSSFSSYTYTDVSVGFFQQASELFKAYSNQMAFQLLDIEKPPADQGYELNSYDIIIASNVLHATQSLEKTLENTRKLLKPGGYLMLLEITNNGSIRFSNIMGGLSGWWLGVNDGRKYAPTTTPAQWHSALRKTGFGGIDTITPEIDNLSWPLSIIVSQAVDDRVNFLRRPLLKSLSPSAVHIESLVIMGNKSLETSQIAEELEYHLSGFCGRITVLEDLPSEEDALMLPPMSTFINLVDIESPIFKNMTAEKMDGLNRMYELAGQILWITVGANENEPYHMASISFSRAMSHEAGHICLTHLDLSNLDDNASKLIAECLVRQTALDEWESSRGSQNHKPMLWSKEPEAFFNRGQLMVPRLMSNSDQNDRINAARRVITKDMRNSTSTVAITPSADSNFSLVEQVLPVSGESVESMVSVEQSSLTALRVAADTFLYLGVGQTGLTEEPVLALSSSNSNRMVPLATVPVPSSLPADKAVGAVSSELLASSLLENVSSGCSMVVYCGNNDLSLVSSLSRKAASKGIRIAIAIDSNGHDGNGGNRNWVTVNDRMPRQVLRQLFHFANATHYLDLTPGASELSQNIPAVLSPDHKRIMPTEIFRDRALVSCDSSELIRRLEEAVKDVSDASDARVPDLTVDIGQIRSDQRHEAKMSVVNWQTDSNATVEVRPLDARRLFSHDKTYVLFGLSGQIGQSLSDWMVDNGAGCVCLTSRNPKVDKAWLDSFETKNGKVKIYPMDITNKSALEQVVNDIRATCPPIAGVANGAMVLKDTLFSKMSVETMQAVLGPKIDGTRNLDEVFYNDALDFFILFSSSACVIGNSGQSNYAAANGYLNGIAKQRRKRGLAASAMDIGRVAGIGYVETAGQAVMQQLTRFGLMAINEPELHQMFAETVLTGYPKPEDKSGIPDAIVTTGIRTIRDDEDIQGPWFDNPLFSHCIIESSGVGETAENGEKKTSLPVAEQLAAASTIEQALEIVQDCFAAKLRVILQLSDQAIDYDAPLVELGLDSLVAVEVRSWFLKELKVDIPVLKVVGGASLSDLCSQAVDKLPEDAISSVGGAADTAKVAEQSILKPVSPPPAESSTASRTNSGPSSVISGNDGNTTPPSSTQLSSRSTSYENLAKAVEPKKAATPSRSLIKREPISLGQSRFWFLRRLLEDQTTSNVAFYYKITGNLRIGDMERAIRVVTARHEALRTCFVEDEDRADRAFQNVMTSSPLRLERKDIQSVDDVETEYARLKEHTFDLEGGDLIRLVLLSLSPTSHYFLVNYHHILMDGVSFQVFLSDLEKAYNGESLGAPPQQFPAFSAAQRAALEAGDMKEELSYWQKVYPVGQQPPVLPLLPMARITTRVPMADFDVHQVRYRLEPALAARVKAMSKKQRSTPFHFYLAAFKTMLFKFTDAKDLTIGIADANRTSDAVMGSLGFFLNLLALRFGRQDRQGFKDAIVEARNTTYGALAHSRLPFDVLLNEFNVARSSSHSPFFQAFFDYRQGAQEKHKWGNTQFEFQEIHPGRTSYDITLDITDNATDGLIMFRAQKSLYDLTAVNLLLDTYVHLLDTLSTNESTRLQDTPLFGDKQLTEAVHIGRGPNLVSDWPVTLPLRIDQIAQQHPSDTALVDGISQDLTYSDMTNRIQAIAEALQSAGIGHGSRVLVFQTAASDWVCSMLAIMRIGAIYVPLDLRNPVSRLSTVAVDCGPGAILADNSTIEDAPLLNVPSASTINVSNLERVPKAHVPNLSQADSPAAILYTSGSTGVPKGIVVTHSGLRNEIEGYTKAWGLGAERTLQQSAFTFNHSSDQIYTGLVNGGTVCIVPWSQRGDPLEISQMIKERSITYTKATPSEYSLWMQFGGDNLLQATEWRRAFGGGESLTSVVTQQFADLKLPALRLYNSYGPTEISISSTKMEVDYRNKEKMEEDRIPCGYMLPNYQVYAVDEQLNPLPAGMPGELCIGGAGVALGYLDKELTDKHFVANPFATPEDVRRGWTRMYRTGDIGHLQDDGAMVFRNRMAGDTQIKIRGIRIELNDIESNIVSAANGALKEAVVTLREGVPNLLVAHVVFQHGHDITDQASFLQQLLRKLQLPQYMIPVLAIPLDSMPLSHHSKVDRKAVKAMPLPRQASAPQVDEELTDSMIQLRQIWREVLGNPDLHFDIAPSTSFFNVGGNSLLVIRLQQFIRQTFDVVIRLVDLLSANTLGEMTHKIEESLRIEVVDWEKETTLPSVPDFLQNLREAFADREKPQTLLVTGATGYIAKYLLPQLASNPQIEKIHRVAVRDQQSRTHQEIGQSSKIVSYDGDLTAPQLGLSEDDFHFLAGNVDLILHMGGQRSFWDNYHALRPVNVHPTKELVTLATPRRVPIHYISTVGVLPQEAGNDAVSAASNTPPVDGTNGYVASRWASERILERATADLNIPASIYRFVPSLERSSPQEVLDEFVRFVDISGLMPDMNDWEGRIDMSPATEVADWLSGFVLADNSSNAVQFTHHQSRIAVDVGVLRDYLEEQRGGKGLERMAGLAWIGRIKKLGFGYFLTGQEVTVGQGNEGPRYESRR</sequence>
<dbReference type="PROSITE" id="PS50075">
    <property type="entry name" value="CARRIER"/>
    <property type="match status" value="2"/>
</dbReference>
<dbReference type="Gene3D" id="3.40.47.10">
    <property type="match status" value="1"/>
</dbReference>
<dbReference type="InterPro" id="IPR020841">
    <property type="entry name" value="PKS_Beta-ketoAc_synthase_dom"/>
</dbReference>
<feature type="domain" description="Carrier" evidence="11">
    <location>
        <begin position="2406"/>
        <end position="2484"/>
    </location>
</feature>
<evidence type="ECO:0000256" key="7">
    <source>
        <dbReference type="ARBA" id="ARBA00023268"/>
    </source>
</evidence>
<evidence type="ECO:0000313" key="14">
    <source>
        <dbReference type="EMBL" id="PKY04096.1"/>
    </source>
</evidence>
<dbReference type="PROSITE" id="PS00606">
    <property type="entry name" value="KS3_1"/>
    <property type="match status" value="1"/>
</dbReference>
<dbReference type="GO" id="GO:0009403">
    <property type="term" value="P:toxin biosynthetic process"/>
    <property type="evidence" value="ECO:0007669"/>
    <property type="project" value="UniProtKB-ARBA"/>
</dbReference>
<dbReference type="SUPFAM" id="SSF56801">
    <property type="entry name" value="Acetyl-CoA synthetase-like"/>
    <property type="match status" value="1"/>
</dbReference>
<dbReference type="Proteomes" id="UP000234254">
    <property type="component" value="Unassembled WGS sequence"/>
</dbReference>
<dbReference type="InterPro" id="IPR020807">
    <property type="entry name" value="PKS_DH"/>
</dbReference>
<dbReference type="InterPro" id="IPR016039">
    <property type="entry name" value="Thiolase-like"/>
</dbReference>
<dbReference type="InterPro" id="IPR045851">
    <property type="entry name" value="AMP-bd_C_sf"/>
</dbReference>
<evidence type="ECO:0000259" key="13">
    <source>
        <dbReference type="PROSITE" id="PS52019"/>
    </source>
</evidence>
<dbReference type="Gene3D" id="3.40.366.10">
    <property type="entry name" value="Malonyl-Coenzyme A Acyl Carrier Protein, domain 2"/>
    <property type="match status" value="1"/>
</dbReference>
<dbReference type="Pfam" id="PF16197">
    <property type="entry name" value="KAsynt_C_assoc"/>
    <property type="match status" value="1"/>
</dbReference>
<dbReference type="OrthoDB" id="329835at2759"/>
<dbReference type="RefSeq" id="XP_024692690.1">
    <property type="nucleotide sequence ID" value="XM_024839424.1"/>
</dbReference>
<dbReference type="Pfam" id="PF08659">
    <property type="entry name" value="KR"/>
    <property type="match status" value="1"/>
</dbReference>
<reference evidence="14" key="1">
    <citation type="submission" date="2016-12" db="EMBL/GenBank/DDBJ databases">
        <title>The genomes of Aspergillus section Nigri reveals drivers in fungal speciation.</title>
        <authorList>
            <consortium name="DOE Joint Genome Institute"/>
            <person name="Vesth T.C."/>
            <person name="Nybo J."/>
            <person name="Theobald S."/>
            <person name="Brandl J."/>
            <person name="Frisvad J.C."/>
            <person name="Nielsen K.F."/>
            <person name="Lyhne E.K."/>
            <person name="Kogle M.E."/>
            <person name="Kuo A."/>
            <person name="Riley R."/>
            <person name="Clum A."/>
            <person name="Nolan M."/>
            <person name="Lipzen A."/>
            <person name="Salamov A."/>
            <person name="Henrissat B."/>
            <person name="Wiebenga A."/>
            <person name="De vries R.P."/>
            <person name="Grigoriev I.V."/>
            <person name="Mortensen U.H."/>
            <person name="Andersen M.R."/>
            <person name="Baker S.E."/>
        </authorList>
    </citation>
    <scope>NUCLEOTIDE SEQUENCE</scope>
    <source>
        <strain evidence="14">IBT 28561</strain>
    </source>
</reference>
<dbReference type="SUPFAM" id="SSF53335">
    <property type="entry name" value="S-adenosyl-L-methionine-dependent methyltransferases"/>
    <property type="match status" value="1"/>
</dbReference>
<dbReference type="PROSITE" id="PS00455">
    <property type="entry name" value="AMP_BINDING"/>
    <property type="match status" value="1"/>
</dbReference>
<dbReference type="FunFam" id="3.40.47.10:FF:000019">
    <property type="entry name" value="Polyketide synthase type I"/>
    <property type="match status" value="1"/>
</dbReference>
<dbReference type="Gene3D" id="3.40.50.12780">
    <property type="entry name" value="N-terminal domain of ligase-like"/>
    <property type="match status" value="1"/>
</dbReference>
<dbReference type="InterPro" id="IPR001227">
    <property type="entry name" value="Ac_transferase_dom_sf"/>
</dbReference>
<dbReference type="CDD" id="cd02440">
    <property type="entry name" value="AdoMet_MTases"/>
    <property type="match status" value="1"/>
</dbReference>
<dbReference type="InterPro" id="IPR013217">
    <property type="entry name" value="Methyltransf_12"/>
</dbReference>
<dbReference type="Pfam" id="PF08242">
    <property type="entry name" value="Methyltransf_12"/>
    <property type="match status" value="1"/>
</dbReference>
<dbReference type="Pfam" id="PF07993">
    <property type="entry name" value="NAD_binding_4"/>
    <property type="match status" value="1"/>
</dbReference>
<dbReference type="InterPro" id="IPR016036">
    <property type="entry name" value="Malonyl_transacylase_ACP-bd"/>
</dbReference>
<dbReference type="InterPro" id="IPR000873">
    <property type="entry name" value="AMP-dep_synth/lig_dom"/>
</dbReference>
<dbReference type="InterPro" id="IPR023213">
    <property type="entry name" value="CAT-like_dom_sf"/>
</dbReference>
<dbReference type="InterPro" id="IPR006162">
    <property type="entry name" value="Ppantetheine_attach_site"/>
</dbReference>
<evidence type="ECO:0000259" key="12">
    <source>
        <dbReference type="PROSITE" id="PS52004"/>
    </source>
</evidence>
<dbReference type="GO" id="GO:0016874">
    <property type="term" value="F:ligase activity"/>
    <property type="evidence" value="ECO:0007669"/>
    <property type="project" value="UniProtKB-KW"/>
</dbReference>
<dbReference type="SMART" id="SM00823">
    <property type="entry name" value="PKS_PP"/>
    <property type="match status" value="2"/>
</dbReference>
<dbReference type="Pfam" id="PF00109">
    <property type="entry name" value="ketoacyl-synt"/>
    <property type="match status" value="1"/>
</dbReference>
<dbReference type="SUPFAM" id="SSF53901">
    <property type="entry name" value="Thiolase-like"/>
    <property type="match status" value="1"/>
</dbReference>
<dbReference type="SUPFAM" id="SSF52777">
    <property type="entry name" value="CoA-dependent acyltransferases"/>
    <property type="match status" value="2"/>
</dbReference>
<dbReference type="InterPro" id="IPR014030">
    <property type="entry name" value="Ketoacyl_synth_N"/>
</dbReference>
<dbReference type="InterPro" id="IPR014043">
    <property type="entry name" value="Acyl_transferase_dom"/>
</dbReference>
<dbReference type="VEuPathDB" id="FungiDB:P168DRAFT_310784"/>
<keyword evidence="6" id="KW-0677">Repeat</keyword>
<dbReference type="InterPro" id="IPR050091">
    <property type="entry name" value="PKS_NRPS_Biosynth_Enz"/>
</dbReference>
<dbReference type="Gene3D" id="3.30.559.10">
    <property type="entry name" value="Chloramphenicol acetyltransferase-like domain"/>
    <property type="match status" value="1"/>
</dbReference>
<dbReference type="SUPFAM" id="SSF51735">
    <property type="entry name" value="NAD(P)-binding Rossmann-fold domains"/>
    <property type="match status" value="2"/>
</dbReference>
<comment type="similarity">
    <text evidence="8">In the C-terminal section; belongs to the NRP synthetase family.</text>
</comment>
<proteinExistence type="inferred from homology"/>
<protein>
    <recommendedName>
        <fullName evidence="16">Hybrid NRPS/PKS enzyme</fullName>
    </recommendedName>
</protein>
<accession>A0A2I1D2J2</accession>
<dbReference type="InterPro" id="IPR049551">
    <property type="entry name" value="PKS_DH_C"/>
</dbReference>
<dbReference type="CDD" id="cd05930">
    <property type="entry name" value="A_NRPS"/>
    <property type="match status" value="1"/>
</dbReference>
<dbReference type="SUPFAM" id="SSF52151">
    <property type="entry name" value="FabD/lysophospholipase-like"/>
    <property type="match status" value="1"/>
</dbReference>
<dbReference type="InterPro" id="IPR009081">
    <property type="entry name" value="PP-bd_ACP"/>
</dbReference>
<dbReference type="Gene3D" id="3.30.300.30">
    <property type="match status" value="1"/>
</dbReference>
<dbReference type="InterPro" id="IPR036736">
    <property type="entry name" value="ACP-like_sf"/>
</dbReference>
<dbReference type="Pfam" id="PF21089">
    <property type="entry name" value="PKS_DH_N"/>
    <property type="match status" value="1"/>
</dbReference>
<dbReference type="InterPro" id="IPR013120">
    <property type="entry name" value="FAR_NAD-bd"/>
</dbReference>
<evidence type="ECO:0000256" key="9">
    <source>
        <dbReference type="PROSITE-ProRule" id="PRU01363"/>
    </source>
</evidence>
<dbReference type="GO" id="GO:0031177">
    <property type="term" value="F:phosphopantetheine binding"/>
    <property type="evidence" value="ECO:0007669"/>
    <property type="project" value="InterPro"/>
</dbReference>
<dbReference type="PROSITE" id="PS00012">
    <property type="entry name" value="PHOSPHOPANTETHEINE"/>
    <property type="match status" value="1"/>
</dbReference>
<keyword evidence="15" id="KW-1185">Reference proteome</keyword>
<dbReference type="CDD" id="cd00833">
    <property type="entry name" value="PKS"/>
    <property type="match status" value="1"/>
</dbReference>
<keyword evidence="2" id="KW-0597">Phosphoprotein</keyword>
<name>A0A2I1D2J2_ASPC2</name>
<dbReference type="SMART" id="SM00822">
    <property type="entry name" value="PKS_KR"/>
    <property type="match status" value="1"/>
</dbReference>
<feature type="domain" description="Ketosynthase family 3 (KS3)" evidence="12">
    <location>
        <begin position="6"/>
        <end position="438"/>
    </location>
</feature>
<dbReference type="SUPFAM" id="SSF55048">
    <property type="entry name" value="Probable ACP-binding domain of malonyl-CoA ACP transacylase"/>
    <property type="match status" value="1"/>
</dbReference>
<dbReference type="Gene3D" id="3.40.50.150">
    <property type="entry name" value="Vaccinia Virus protein VP39"/>
    <property type="match status" value="1"/>
</dbReference>
<dbReference type="GO" id="GO:0004312">
    <property type="term" value="F:fatty acid synthase activity"/>
    <property type="evidence" value="ECO:0007669"/>
    <property type="project" value="TreeGrafter"/>
</dbReference>
<dbReference type="EMBL" id="MSFM01000006">
    <property type="protein sequence ID" value="PKY04096.1"/>
    <property type="molecule type" value="Genomic_DNA"/>
</dbReference>
<feature type="compositionally biased region" description="Low complexity" evidence="10">
    <location>
        <begin position="2538"/>
        <end position="2552"/>
    </location>
</feature>
<dbReference type="Pfam" id="PF02801">
    <property type="entry name" value="Ketoacyl-synt_C"/>
    <property type="match status" value="1"/>
</dbReference>
<dbReference type="InterPro" id="IPR020845">
    <property type="entry name" value="AMP-binding_CS"/>
</dbReference>
<feature type="active site" description="Proton donor; for dehydratase activity" evidence="9">
    <location>
        <position position="1155"/>
    </location>
</feature>
<evidence type="ECO:0000256" key="1">
    <source>
        <dbReference type="ARBA" id="ARBA00022450"/>
    </source>
</evidence>
<dbReference type="InterPro" id="IPR013968">
    <property type="entry name" value="PKS_KR"/>
</dbReference>
<dbReference type="PANTHER" id="PTHR43775">
    <property type="entry name" value="FATTY ACID SYNTHASE"/>
    <property type="match status" value="1"/>
</dbReference>
<dbReference type="InterPro" id="IPR057326">
    <property type="entry name" value="KR_dom"/>
</dbReference>
<comment type="caution">
    <text evidence="14">The sequence shown here is derived from an EMBL/GenBank/DDBJ whole genome shotgun (WGS) entry which is preliminary data.</text>
</comment>
<dbReference type="Pfam" id="PF00550">
    <property type="entry name" value="PP-binding"/>
    <property type="match status" value="2"/>
</dbReference>
<keyword evidence="7" id="KW-0511">Multifunctional enzyme</keyword>
<dbReference type="Gene3D" id="3.40.50.720">
    <property type="entry name" value="NAD(P)-binding Rossmann-like Domain"/>
    <property type="match status" value="2"/>
</dbReference>
<dbReference type="CDD" id="cd19532">
    <property type="entry name" value="C_PKS-NRPS"/>
    <property type="match status" value="1"/>
</dbReference>
<dbReference type="SUPFAM" id="SSF47336">
    <property type="entry name" value="ACP-like"/>
    <property type="match status" value="2"/>
</dbReference>
<dbReference type="SMART" id="SM00827">
    <property type="entry name" value="PKS_AT"/>
    <property type="match status" value="1"/>
</dbReference>
<dbReference type="Pfam" id="PF00698">
    <property type="entry name" value="Acyl_transf_1"/>
    <property type="match status" value="1"/>
</dbReference>
<evidence type="ECO:0008006" key="16">
    <source>
        <dbReference type="Google" id="ProtNLM"/>
    </source>
</evidence>
<feature type="active site" description="Proton acceptor; for dehydratase activity" evidence="9">
    <location>
        <position position="976"/>
    </location>
</feature>
<dbReference type="Gene3D" id="3.10.129.110">
    <property type="entry name" value="Polyketide synthase dehydratase"/>
    <property type="match status" value="1"/>
</dbReference>
<dbReference type="InterPro" id="IPR042104">
    <property type="entry name" value="PKS_dehydratase_sf"/>
</dbReference>
<dbReference type="Pfam" id="PF00501">
    <property type="entry name" value="AMP-binding"/>
    <property type="match status" value="1"/>
</dbReference>
<evidence type="ECO:0000256" key="2">
    <source>
        <dbReference type="ARBA" id="ARBA00022553"/>
    </source>
</evidence>
<dbReference type="InterPro" id="IPR016035">
    <property type="entry name" value="Acyl_Trfase/lysoPLipase"/>
</dbReference>
<keyword evidence="1" id="KW-0596">Phosphopantetheine</keyword>
<dbReference type="GO" id="GO:0006633">
    <property type="term" value="P:fatty acid biosynthetic process"/>
    <property type="evidence" value="ECO:0007669"/>
    <property type="project" value="InterPro"/>
</dbReference>
<keyword evidence="5" id="KW-0808">Transferase</keyword>
<dbReference type="GeneID" id="36546948"/>
<evidence type="ECO:0000256" key="6">
    <source>
        <dbReference type="ARBA" id="ARBA00022737"/>
    </source>
</evidence>
<dbReference type="Gene3D" id="3.30.559.30">
    <property type="entry name" value="Nonribosomal peptide synthetase, condensation domain"/>
    <property type="match status" value="1"/>
</dbReference>
<dbReference type="SMART" id="SM00825">
    <property type="entry name" value="PKS_KS"/>
    <property type="match status" value="1"/>
</dbReference>
<dbReference type="InterPro" id="IPR042099">
    <property type="entry name" value="ANL_N_sf"/>
</dbReference>
<dbReference type="PROSITE" id="PS52004">
    <property type="entry name" value="KS3_2"/>
    <property type="match status" value="1"/>
</dbReference>
<dbReference type="PANTHER" id="PTHR43775:SF20">
    <property type="entry name" value="HYBRID PKS-NRPS SYNTHETASE APDA"/>
    <property type="match status" value="1"/>
</dbReference>
<evidence type="ECO:0000256" key="4">
    <source>
        <dbReference type="ARBA" id="ARBA00022603"/>
    </source>
</evidence>
<dbReference type="InterPro" id="IPR020806">
    <property type="entry name" value="PKS_PP-bd"/>
</dbReference>
<evidence type="ECO:0000256" key="8">
    <source>
        <dbReference type="ARBA" id="ARBA00029443"/>
    </source>
</evidence>
<keyword evidence="4" id="KW-0489">Methyltransferase</keyword>
<dbReference type="Pfam" id="PF14765">
    <property type="entry name" value="PS-DH"/>
    <property type="match status" value="1"/>
</dbReference>
<keyword evidence="3" id="KW-0436">Ligase</keyword>
<organism evidence="14 15">
    <name type="scientific">Aspergillus campestris (strain IBT 28561)</name>
    <dbReference type="NCBI Taxonomy" id="1392248"/>
    <lineage>
        <taxon>Eukaryota</taxon>
        <taxon>Fungi</taxon>
        <taxon>Dikarya</taxon>
        <taxon>Ascomycota</taxon>
        <taxon>Pezizomycotina</taxon>
        <taxon>Eurotiomycetes</taxon>
        <taxon>Eurotiomycetidae</taxon>
        <taxon>Eurotiales</taxon>
        <taxon>Aspergillaceae</taxon>
        <taxon>Aspergillus</taxon>
        <taxon>Aspergillus subgen. Circumdati</taxon>
    </lineage>
</organism>
<dbReference type="InterPro" id="IPR001242">
    <property type="entry name" value="Condensation_dom"/>
</dbReference>
<feature type="domain" description="Carrier" evidence="11">
    <location>
        <begin position="3556"/>
        <end position="3635"/>
    </location>
</feature>
<evidence type="ECO:0000259" key="11">
    <source>
        <dbReference type="PROSITE" id="PS50075"/>
    </source>
</evidence>
<dbReference type="GO" id="GO:0004315">
    <property type="term" value="F:3-oxoacyl-[acyl-carrier-protein] synthase activity"/>
    <property type="evidence" value="ECO:0007669"/>
    <property type="project" value="InterPro"/>
</dbReference>
<dbReference type="InterPro" id="IPR014031">
    <property type="entry name" value="Ketoacyl_synth_C"/>
</dbReference>
<feature type="region of interest" description="N-terminal hotdog fold" evidence="9">
    <location>
        <begin position="944"/>
        <end position="1079"/>
    </location>
</feature>
<feature type="domain" description="PKS/mFAS DH" evidence="13">
    <location>
        <begin position="944"/>
        <end position="1246"/>
    </location>
</feature>
<dbReference type="InterPro" id="IPR049900">
    <property type="entry name" value="PKS_mFAS_DH"/>
</dbReference>
<dbReference type="InterPro" id="IPR036291">
    <property type="entry name" value="NAD(P)-bd_dom_sf"/>
</dbReference>
<dbReference type="SMART" id="SM00826">
    <property type="entry name" value="PKS_DH"/>
    <property type="match status" value="1"/>
</dbReference>
<dbReference type="InterPro" id="IPR049552">
    <property type="entry name" value="PKS_DH_N"/>
</dbReference>
<dbReference type="InterPro" id="IPR032821">
    <property type="entry name" value="PKS_assoc"/>
</dbReference>
<gene>
    <name evidence="14" type="ORF">P168DRAFT_310784</name>
</gene>
<evidence type="ECO:0000256" key="5">
    <source>
        <dbReference type="ARBA" id="ARBA00022679"/>
    </source>
</evidence>
<dbReference type="Gene3D" id="1.10.1200.10">
    <property type="entry name" value="ACP-like"/>
    <property type="match status" value="2"/>
</dbReference>
<dbReference type="PROSITE" id="PS52019">
    <property type="entry name" value="PKS_MFAS_DH"/>
    <property type="match status" value="1"/>
</dbReference>
<dbReference type="Pfam" id="PF00668">
    <property type="entry name" value="Condensation"/>
    <property type="match status" value="1"/>
</dbReference>